<gene>
    <name evidence="2" type="ORF">SPACI_022630</name>
</gene>
<protein>
    <submittedName>
        <fullName evidence="2">Uncharacterized protein</fullName>
    </submittedName>
</protein>
<keyword evidence="3" id="KW-1185">Reference proteome</keyword>
<sequence>MQHNRLNGDLLDAAIEDQRHLASLLDSCSGKKFMQRDRNMIINNEVTEQPFAYCLQNYSNLDDSNSNQRNVFETINKIKNIAREIFELVEHDPPTLRKSDDCDRGQILSTDR</sequence>
<reference evidence="2" key="1">
    <citation type="submission" date="2024-05" db="EMBL/GenBank/DDBJ databases">
        <title>Isolation and characterization of Sporomusa carbonis sp. nov., a carboxydotrophic hydrogenogen in the genus of Sporomusa isolated from a charcoal burning pile.</title>
        <authorList>
            <person name="Boeer T."/>
            <person name="Rosenbaum F."/>
            <person name="Eysell L."/>
            <person name="Mueller V."/>
            <person name="Daniel R."/>
            <person name="Poehlein A."/>
        </authorList>
    </citation>
    <scope>NUCLEOTIDE SEQUENCE [LARGE SCALE GENOMIC DNA]</scope>
    <source>
        <strain evidence="2">DSM 3132</strain>
    </source>
</reference>
<feature type="region of interest" description="Disordered" evidence="1">
    <location>
        <begin position="93"/>
        <end position="112"/>
    </location>
</feature>
<evidence type="ECO:0000313" key="2">
    <source>
        <dbReference type="EMBL" id="XFO72217.1"/>
    </source>
</evidence>
<dbReference type="RefSeq" id="WP_093798129.1">
    <property type="nucleotide sequence ID" value="NZ_CP155571.1"/>
</dbReference>
<organism evidence="2 3">
    <name type="scientific">Sporomusa acidovorans (strain ATCC 49682 / DSM 3132 / Mol)</name>
    <dbReference type="NCBI Taxonomy" id="1123286"/>
    <lineage>
        <taxon>Bacteria</taxon>
        <taxon>Bacillati</taxon>
        <taxon>Bacillota</taxon>
        <taxon>Negativicutes</taxon>
        <taxon>Selenomonadales</taxon>
        <taxon>Sporomusaceae</taxon>
        <taxon>Sporomusa</taxon>
    </lineage>
</organism>
<name>A0ABZ3J1G9_SPOA4</name>
<proteinExistence type="predicted"/>
<accession>A0ABZ3J1G9</accession>
<evidence type="ECO:0000256" key="1">
    <source>
        <dbReference type="SAM" id="MobiDB-lite"/>
    </source>
</evidence>
<evidence type="ECO:0000313" key="3">
    <source>
        <dbReference type="Proteomes" id="UP000216052"/>
    </source>
</evidence>
<dbReference type="EMBL" id="CP155571">
    <property type="protein sequence ID" value="XFO72217.1"/>
    <property type="molecule type" value="Genomic_DNA"/>
</dbReference>
<dbReference type="Proteomes" id="UP000216052">
    <property type="component" value="Chromosome"/>
</dbReference>